<reference evidence="3" key="1">
    <citation type="journal article" date="2005" name="Nature">
        <title>The map-based sequence of the rice genome.</title>
        <authorList>
            <consortium name="International rice genome sequencing project (IRGSP)"/>
            <person name="Matsumoto T."/>
            <person name="Wu J."/>
            <person name="Kanamori H."/>
            <person name="Katayose Y."/>
            <person name="Fujisawa M."/>
            <person name="Namiki N."/>
            <person name="Mizuno H."/>
            <person name="Yamamoto K."/>
            <person name="Antonio B.A."/>
            <person name="Baba T."/>
            <person name="Sakata K."/>
            <person name="Nagamura Y."/>
            <person name="Aoki H."/>
            <person name="Arikawa K."/>
            <person name="Arita K."/>
            <person name="Bito T."/>
            <person name="Chiden Y."/>
            <person name="Fujitsuka N."/>
            <person name="Fukunaka R."/>
            <person name="Hamada M."/>
            <person name="Harada C."/>
            <person name="Hayashi A."/>
            <person name="Hijishita S."/>
            <person name="Honda M."/>
            <person name="Hosokawa S."/>
            <person name="Ichikawa Y."/>
            <person name="Idonuma A."/>
            <person name="Iijima M."/>
            <person name="Ikeda M."/>
            <person name="Ikeno M."/>
            <person name="Ito K."/>
            <person name="Ito S."/>
            <person name="Ito T."/>
            <person name="Ito Y."/>
            <person name="Ito Y."/>
            <person name="Iwabuchi A."/>
            <person name="Kamiya K."/>
            <person name="Karasawa W."/>
            <person name="Kurita K."/>
            <person name="Katagiri S."/>
            <person name="Kikuta A."/>
            <person name="Kobayashi H."/>
            <person name="Kobayashi N."/>
            <person name="Machita K."/>
            <person name="Maehara T."/>
            <person name="Masukawa M."/>
            <person name="Mizubayashi T."/>
            <person name="Mukai Y."/>
            <person name="Nagasaki H."/>
            <person name="Nagata Y."/>
            <person name="Naito S."/>
            <person name="Nakashima M."/>
            <person name="Nakama Y."/>
            <person name="Nakamichi Y."/>
            <person name="Nakamura M."/>
            <person name="Meguro A."/>
            <person name="Negishi M."/>
            <person name="Ohta I."/>
            <person name="Ohta T."/>
            <person name="Okamoto M."/>
            <person name="Ono N."/>
            <person name="Saji S."/>
            <person name="Sakaguchi M."/>
            <person name="Sakai K."/>
            <person name="Shibata M."/>
            <person name="Shimokawa T."/>
            <person name="Song J."/>
            <person name="Takazaki Y."/>
            <person name="Terasawa K."/>
            <person name="Tsugane M."/>
            <person name="Tsuji K."/>
            <person name="Ueda S."/>
            <person name="Waki K."/>
            <person name="Yamagata H."/>
            <person name="Yamamoto M."/>
            <person name="Yamamoto S."/>
            <person name="Yamane H."/>
            <person name="Yoshiki S."/>
            <person name="Yoshihara R."/>
            <person name="Yukawa K."/>
            <person name="Zhong H."/>
            <person name="Yano M."/>
            <person name="Yuan Q."/>
            <person name="Ouyang S."/>
            <person name="Liu J."/>
            <person name="Jones K.M."/>
            <person name="Gansberger K."/>
            <person name="Moffat K."/>
            <person name="Hill J."/>
            <person name="Bera J."/>
            <person name="Fadrosh D."/>
            <person name="Jin S."/>
            <person name="Johri S."/>
            <person name="Kim M."/>
            <person name="Overton L."/>
            <person name="Reardon M."/>
            <person name="Tsitrin T."/>
            <person name="Vuong H."/>
            <person name="Weaver B."/>
            <person name="Ciecko A."/>
            <person name="Tallon L."/>
            <person name="Jackson J."/>
            <person name="Pai G."/>
            <person name="Aken S.V."/>
            <person name="Utterback T."/>
            <person name="Reidmuller S."/>
            <person name="Feldblyum T."/>
            <person name="Hsiao J."/>
            <person name="Zismann V."/>
            <person name="Iobst S."/>
            <person name="de Vazeille A.R."/>
            <person name="Buell C.R."/>
            <person name="Ying K."/>
            <person name="Li Y."/>
            <person name="Lu T."/>
            <person name="Huang Y."/>
            <person name="Zhao Q."/>
            <person name="Feng Q."/>
            <person name="Zhang L."/>
            <person name="Zhu J."/>
            <person name="Weng Q."/>
            <person name="Mu J."/>
            <person name="Lu Y."/>
            <person name="Fan D."/>
            <person name="Liu Y."/>
            <person name="Guan J."/>
            <person name="Zhang Y."/>
            <person name="Yu S."/>
            <person name="Liu X."/>
            <person name="Zhang Y."/>
            <person name="Hong G."/>
            <person name="Han B."/>
            <person name="Choisne N."/>
            <person name="Demange N."/>
            <person name="Orjeda G."/>
            <person name="Samain S."/>
            <person name="Cattolico L."/>
            <person name="Pelletier E."/>
            <person name="Couloux A."/>
            <person name="Segurens B."/>
            <person name="Wincker P."/>
            <person name="D'Hont A."/>
            <person name="Scarpelli C."/>
            <person name="Weissenbach J."/>
            <person name="Salanoubat M."/>
            <person name="Quetier F."/>
            <person name="Yu Y."/>
            <person name="Kim H.R."/>
            <person name="Rambo T."/>
            <person name="Currie J."/>
            <person name="Collura K."/>
            <person name="Luo M."/>
            <person name="Yang T."/>
            <person name="Ammiraju J.S.S."/>
            <person name="Engler F."/>
            <person name="Soderlund C."/>
            <person name="Wing R.A."/>
            <person name="Palmer L.E."/>
            <person name="de la Bastide M."/>
            <person name="Spiegel L."/>
            <person name="Nascimento L."/>
            <person name="Zutavern T."/>
            <person name="O'Shaughnessy A."/>
            <person name="Dike S."/>
            <person name="Dedhia N."/>
            <person name="Preston R."/>
            <person name="Balija V."/>
            <person name="McCombie W.R."/>
            <person name="Chow T."/>
            <person name="Chen H."/>
            <person name="Chung M."/>
            <person name="Chen C."/>
            <person name="Shaw J."/>
            <person name="Wu H."/>
            <person name="Hsiao K."/>
            <person name="Chao Y."/>
            <person name="Chu M."/>
            <person name="Cheng C."/>
            <person name="Hour A."/>
            <person name="Lee P."/>
            <person name="Lin S."/>
            <person name="Lin Y."/>
            <person name="Liou J."/>
            <person name="Liu S."/>
            <person name="Hsing Y."/>
            <person name="Raghuvanshi S."/>
            <person name="Mohanty A."/>
            <person name="Bharti A.K."/>
            <person name="Gaur A."/>
            <person name="Gupta V."/>
            <person name="Kumar D."/>
            <person name="Ravi V."/>
            <person name="Vij S."/>
            <person name="Kapur A."/>
            <person name="Khurana P."/>
            <person name="Khurana P."/>
            <person name="Khurana J.P."/>
            <person name="Tyagi A.K."/>
            <person name="Gaikwad K."/>
            <person name="Singh A."/>
            <person name="Dalal V."/>
            <person name="Srivastava S."/>
            <person name="Dixit A."/>
            <person name="Pal A.K."/>
            <person name="Ghazi I.A."/>
            <person name="Yadav M."/>
            <person name="Pandit A."/>
            <person name="Bhargava A."/>
            <person name="Sureshbabu K."/>
            <person name="Batra K."/>
            <person name="Sharma T.R."/>
            <person name="Mohapatra T."/>
            <person name="Singh N.K."/>
            <person name="Messing J."/>
            <person name="Nelson A.B."/>
            <person name="Fuks G."/>
            <person name="Kavchok S."/>
            <person name="Keizer G."/>
            <person name="Linton E."/>
            <person name="Llaca V."/>
            <person name="Song R."/>
            <person name="Tanyolac B."/>
            <person name="Young S."/>
            <person name="Ho-Il K."/>
            <person name="Hahn J.H."/>
            <person name="Sangsakoo G."/>
            <person name="Vanavichit A."/>
            <person name="de Mattos Luiz.A.T."/>
            <person name="Zimmer P.D."/>
            <person name="Malone G."/>
            <person name="Dellagostin O."/>
            <person name="de Oliveira A.C."/>
            <person name="Bevan M."/>
            <person name="Bancroft I."/>
            <person name="Minx P."/>
            <person name="Cordum H."/>
            <person name="Wilson R."/>
            <person name="Cheng Z."/>
            <person name="Jin W."/>
            <person name="Jiang J."/>
            <person name="Leong S.A."/>
            <person name="Iwama H."/>
            <person name="Gojobori T."/>
            <person name="Itoh T."/>
            <person name="Niimura Y."/>
            <person name="Fujii Y."/>
            <person name="Habara T."/>
            <person name="Sakai H."/>
            <person name="Sato Y."/>
            <person name="Wilson G."/>
            <person name="Kumar K."/>
            <person name="McCouch S."/>
            <person name="Juretic N."/>
            <person name="Hoen D."/>
            <person name="Wright S."/>
            <person name="Bruskiewich R."/>
            <person name="Bureau T."/>
            <person name="Miyao A."/>
            <person name="Hirochika H."/>
            <person name="Nishikawa T."/>
            <person name="Kadowaki K."/>
            <person name="Sugiura M."/>
            <person name="Burr B."/>
            <person name="Sasaki T."/>
        </authorList>
    </citation>
    <scope>NUCLEOTIDE SEQUENCE [LARGE SCALE GENOMIC DNA]</scope>
    <source>
        <strain evidence="3">cv. Nipponbare</strain>
    </source>
</reference>
<reference evidence="2 3" key="2">
    <citation type="journal article" date="2013" name="Plant Cell Physiol.">
        <title>Rice Annotation Project Database (RAP-DB): an integrative and interactive database for rice genomics.</title>
        <authorList>
            <person name="Sakai H."/>
            <person name="Lee S.S."/>
            <person name="Tanaka T."/>
            <person name="Numa H."/>
            <person name="Kim J."/>
            <person name="Kawahara Y."/>
            <person name="Wakimoto H."/>
            <person name="Yang C.C."/>
            <person name="Iwamoto M."/>
            <person name="Abe T."/>
            <person name="Yamada Y."/>
            <person name="Muto A."/>
            <person name="Inokuchi H."/>
            <person name="Ikemura T."/>
            <person name="Matsumoto T."/>
            <person name="Sasaki T."/>
            <person name="Itoh T."/>
        </authorList>
    </citation>
    <scope>NUCLEOTIDE SEQUENCE [LARGE SCALE GENOMIC DNA]</scope>
    <source>
        <strain evidence="3">cv. Nipponbare</strain>
    </source>
</reference>
<evidence type="ECO:0000313" key="2">
    <source>
        <dbReference type="EMBL" id="BAS91191.1"/>
    </source>
</evidence>
<feature type="non-terminal residue" evidence="2">
    <location>
        <position position="1"/>
    </location>
</feature>
<accession>A0A0P0WF74</accession>
<organism evidence="2 3">
    <name type="scientific">Oryza sativa subsp. japonica</name>
    <name type="common">Rice</name>
    <dbReference type="NCBI Taxonomy" id="39947"/>
    <lineage>
        <taxon>Eukaryota</taxon>
        <taxon>Viridiplantae</taxon>
        <taxon>Streptophyta</taxon>
        <taxon>Embryophyta</taxon>
        <taxon>Tracheophyta</taxon>
        <taxon>Spermatophyta</taxon>
        <taxon>Magnoliopsida</taxon>
        <taxon>Liliopsida</taxon>
        <taxon>Poales</taxon>
        <taxon>Poaceae</taxon>
        <taxon>BOP clade</taxon>
        <taxon>Oryzoideae</taxon>
        <taxon>Oryzeae</taxon>
        <taxon>Oryzinae</taxon>
        <taxon>Oryza</taxon>
        <taxon>Oryza sativa</taxon>
    </lineage>
</organism>
<dbReference type="EMBL" id="AP014960">
    <property type="protein sequence ID" value="BAS91191.1"/>
    <property type="molecule type" value="Genomic_DNA"/>
</dbReference>
<gene>
    <name evidence="2" type="ordered locus">Os04g0633400</name>
    <name evidence="2" type="ORF">OSNPB_040633400</name>
</gene>
<dbReference type="Proteomes" id="UP000059680">
    <property type="component" value="Chromosome 4"/>
</dbReference>
<dbReference type="AlphaFoldDB" id="A0A0P0WF74"/>
<dbReference type="Gramene" id="Os04t0633400-00">
    <property type="protein sequence ID" value="Os04t0633400-00"/>
    <property type="gene ID" value="Os04g0633400"/>
</dbReference>
<evidence type="ECO:0000256" key="1">
    <source>
        <dbReference type="SAM" id="MobiDB-lite"/>
    </source>
</evidence>
<proteinExistence type="predicted"/>
<sequence>RRRTSGGGRWTLLLAAGATDDMGVVASGRWQMAAAVETCDGAVRECDVDDRGGGGGDGVDGGGRRRRRRGDADAAADELVGELRGAGRQQGVVQ</sequence>
<name>A0A0P0WF74_ORYSJ</name>
<keyword evidence="3" id="KW-1185">Reference proteome</keyword>
<dbReference type="PaxDb" id="39947-A0A0P0WF74"/>
<reference evidence="2 3" key="3">
    <citation type="journal article" date="2013" name="Rice">
        <title>Improvement of the Oryza sativa Nipponbare reference genome using next generation sequence and optical map data.</title>
        <authorList>
            <person name="Kawahara Y."/>
            <person name="de la Bastide M."/>
            <person name="Hamilton J.P."/>
            <person name="Kanamori H."/>
            <person name="McCombie W.R."/>
            <person name="Ouyang S."/>
            <person name="Schwartz D.C."/>
            <person name="Tanaka T."/>
            <person name="Wu J."/>
            <person name="Zhou S."/>
            <person name="Childs K.L."/>
            <person name="Davidson R.M."/>
            <person name="Lin H."/>
            <person name="Quesada-Ocampo L."/>
            <person name="Vaillancourt B."/>
            <person name="Sakai H."/>
            <person name="Lee S.S."/>
            <person name="Kim J."/>
            <person name="Numa H."/>
            <person name="Itoh T."/>
            <person name="Buell C.R."/>
            <person name="Matsumoto T."/>
        </authorList>
    </citation>
    <scope>NUCLEOTIDE SEQUENCE [LARGE SCALE GENOMIC DNA]</scope>
    <source>
        <strain evidence="3">cv. Nipponbare</strain>
    </source>
</reference>
<dbReference type="InParanoid" id="A0A0P0WF74"/>
<feature type="region of interest" description="Disordered" evidence="1">
    <location>
        <begin position="47"/>
        <end position="74"/>
    </location>
</feature>
<protein>
    <submittedName>
        <fullName evidence="2">Os04g0633400 protein</fullName>
    </submittedName>
</protein>
<evidence type="ECO:0000313" key="3">
    <source>
        <dbReference type="Proteomes" id="UP000059680"/>
    </source>
</evidence>